<dbReference type="InterPro" id="IPR043502">
    <property type="entry name" value="DNA/RNA_pol_sf"/>
</dbReference>
<evidence type="ECO:0000256" key="1">
    <source>
        <dbReference type="SAM" id="MobiDB-lite"/>
    </source>
</evidence>
<dbReference type="Proteomes" id="UP001396334">
    <property type="component" value="Unassembled WGS sequence"/>
</dbReference>
<evidence type="ECO:0000259" key="2">
    <source>
        <dbReference type="Pfam" id="PF17919"/>
    </source>
</evidence>
<accession>A0ABR2U8W8</accession>
<dbReference type="InterPro" id="IPR041577">
    <property type="entry name" value="RT_RNaseH_2"/>
</dbReference>
<dbReference type="PANTHER" id="PTHR34072">
    <property type="entry name" value="ENZYMATIC POLYPROTEIN-RELATED"/>
    <property type="match status" value="1"/>
</dbReference>
<comment type="caution">
    <text evidence="3">The sequence shown here is derived from an EMBL/GenBank/DDBJ whole genome shotgun (WGS) entry which is preliminary data.</text>
</comment>
<feature type="domain" description="Reverse transcriptase/retrotransposon-derived protein RNase H-like" evidence="2">
    <location>
        <begin position="188"/>
        <end position="269"/>
    </location>
</feature>
<dbReference type="SUPFAM" id="SSF56672">
    <property type="entry name" value="DNA/RNA polymerases"/>
    <property type="match status" value="1"/>
</dbReference>
<gene>
    <name evidence="3" type="ORF">V6N11_051946</name>
</gene>
<keyword evidence="4" id="KW-1185">Reference proteome</keyword>
<protein>
    <recommendedName>
        <fullName evidence="2">Reverse transcriptase/retrotransposon-derived protein RNase H-like domain-containing protein</fullName>
    </recommendedName>
</protein>
<dbReference type="EMBL" id="JBBPBN010000001">
    <property type="protein sequence ID" value="KAK9046044.1"/>
    <property type="molecule type" value="Genomic_DNA"/>
</dbReference>
<reference evidence="3 4" key="1">
    <citation type="journal article" date="2024" name="G3 (Bethesda)">
        <title>Genome assembly of Hibiscus sabdariffa L. provides insights into metabolisms of medicinal natural products.</title>
        <authorList>
            <person name="Kim T."/>
        </authorList>
    </citation>
    <scope>NUCLEOTIDE SEQUENCE [LARGE SCALE GENOMIC DNA]</scope>
    <source>
        <strain evidence="3">TK-2024</strain>
        <tissue evidence="3">Old leaves</tissue>
    </source>
</reference>
<dbReference type="Pfam" id="PF17919">
    <property type="entry name" value="RT_RNaseH_2"/>
    <property type="match status" value="1"/>
</dbReference>
<evidence type="ECO:0000313" key="3">
    <source>
        <dbReference type="EMBL" id="KAK9046044.1"/>
    </source>
</evidence>
<sequence>MVRPRISVRGSRQAPEHSDEVEIEQGNEENLPPPPPISGEAYEGGVGPQAGVEPQVAQGPAVSGMTPLIQAIVRVFQTAMAGVQGGCTTPEWGVMPMRGGPRLSLVWIETRVLENPSSRLSARSYKIQFVKLSQHAPELVPTERDYTWFMKEVNVYSLTGGHISNHAYMCSHLRITTRKLTMDEGLSKEALINAPVLIQPVSGKEVVMYSDASYVGLGCVLMQEGRVVACASRQLKTREKNYPTHNIELAAVIFSMKKWGHYLYGERCIV</sequence>
<name>A0ABR2U8W8_9ROSI</name>
<proteinExistence type="predicted"/>
<organism evidence="3 4">
    <name type="scientific">Hibiscus sabdariffa</name>
    <name type="common">roselle</name>
    <dbReference type="NCBI Taxonomy" id="183260"/>
    <lineage>
        <taxon>Eukaryota</taxon>
        <taxon>Viridiplantae</taxon>
        <taxon>Streptophyta</taxon>
        <taxon>Embryophyta</taxon>
        <taxon>Tracheophyta</taxon>
        <taxon>Spermatophyta</taxon>
        <taxon>Magnoliopsida</taxon>
        <taxon>eudicotyledons</taxon>
        <taxon>Gunneridae</taxon>
        <taxon>Pentapetalae</taxon>
        <taxon>rosids</taxon>
        <taxon>malvids</taxon>
        <taxon>Malvales</taxon>
        <taxon>Malvaceae</taxon>
        <taxon>Malvoideae</taxon>
        <taxon>Hibiscus</taxon>
    </lineage>
</organism>
<evidence type="ECO:0000313" key="4">
    <source>
        <dbReference type="Proteomes" id="UP001396334"/>
    </source>
</evidence>
<feature type="region of interest" description="Disordered" evidence="1">
    <location>
        <begin position="1"/>
        <end position="52"/>
    </location>
</feature>
<dbReference type="PANTHER" id="PTHR34072:SF52">
    <property type="entry name" value="RIBONUCLEASE H"/>
    <property type="match status" value="1"/>
</dbReference>